<evidence type="ECO:0000313" key="4">
    <source>
        <dbReference type="Proteomes" id="UP000307943"/>
    </source>
</evidence>
<dbReference type="PANTHER" id="PTHR43308">
    <property type="entry name" value="OUTER MEMBRANE PROTEIN ALPHA-RELATED"/>
    <property type="match status" value="1"/>
</dbReference>
<gene>
    <name evidence="3" type="ORF">FE784_36900</name>
</gene>
<comment type="caution">
    <text evidence="3">The sequence shown here is derived from an EMBL/GenBank/DDBJ whole genome shotgun (WGS) entry which is preliminary data.</text>
</comment>
<feature type="domain" description="SLH" evidence="2">
    <location>
        <begin position="497"/>
        <end position="557"/>
    </location>
</feature>
<feature type="domain" description="SLH" evidence="2">
    <location>
        <begin position="367"/>
        <end position="426"/>
    </location>
</feature>
<keyword evidence="1" id="KW-1133">Transmembrane helix</keyword>
<feature type="transmembrane region" description="Helical" evidence="1">
    <location>
        <begin position="45"/>
        <end position="66"/>
    </location>
</feature>
<dbReference type="EMBL" id="VDCQ01000090">
    <property type="protein sequence ID" value="TNJ59753.1"/>
    <property type="molecule type" value="Genomic_DNA"/>
</dbReference>
<keyword evidence="4" id="KW-1185">Reference proteome</keyword>
<keyword evidence="1" id="KW-0472">Membrane</keyword>
<reference evidence="3 4" key="1">
    <citation type="submission" date="2019-05" db="EMBL/GenBank/DDBJ databases">
        <title>We sequenced the genome of Paenibacillus hemerocallicola KCTC 33185 for further insight into its adaptation and study the phylogeny of Paenibacillus.</title>
        <authorList>
            <person name="Narsing Rao M.P."/>
        </authorList>
    </citation>
    <scope>NUCLEOTIDE SEQUENCE [LARGE SCALE GENOMIC DNA]</scope>
    <source>
        <strain evidence="3 4">KCTC 33185</strain>
    </source>
</reference>
<proteinExistence type="predicted"/>
<dbReference type="OrthoDB" id="1723494at2"/>
<sequence>MAIYRKEVSLILNRPSLLPENTKRKKERSGRRLFNKTILKKTSGFLIAMMIISMLVPVLASAAVYFTGTFNSNGTVSGQVYFNGTVGDDVYGQDDVTLSVYGKNGQYITTVTVTYASYSNGATYFNIPGNTVINSVYDGVYFKYDDNNVTNIVYRQPAPPIGGGGGWIGGGGGWTSGSTISTSNGTVSANELKNAFSSYTEVTIKVTGDTVSIPVSALLNAKEGSTLIIETDNGAYSLPLDAFDFDALAKSVETDVEDLKLTVSIKELTGDDAQAISSAITALGGKALADATDFSISIEGDNDKTAAIDSFDRYVKRKIPVTTEKTKNATVAMYNADTKSLSFVPGLVSSTEAEFWRAGNSVYTVIELDKSFSDIASHWGQKDIELLASKLIVDGVTDTTFEPDRNITRAEFAALVVRSLGLSTVTSANYFNDVTSGAWYTGVVNAAAKAGIVDGYEDGTFRPNAQITREELSAMVVRSFEYAGGKVEVDASAQAQILSQWSDANKIVWGQLEVAKAIKAGLVNGMTDTTLETNGQATRAQTAAMLKRFLAEVKFID</sequence>
<dbReference type="Proteomes" id="UP000307943">
    <property type="component" value="Unassembled WGS sequence"/>
</dbReference>
<protein>
    <submittedName>
        <fullName evidence="3">S-layer homology domain-containing protein</fullName>
    </submittedName>
</protein>
<evidence type="ECO:0000259" key="2">
    <source>
        <dbReference type="PROSITE" id="PS51272"/>
    </source>
</evidence>
<dbReference type="InterPro" id="IPR001119">
    <property type="entry name" value="SLH_dom"/>
</dbReference>
<dbReference type="Pfam" id="PF00395">
    <property type="entry name" value="SLH"/>
    <property type="match status" value="3"/>
</dbReference>
<evidence type="ECO:0000313" key="3">
    <source>
        <dbReference type="EMBL" id="TNJ59753.1"/>
    </source>
</evidence>
<dbReference type="InterPro" id="IPR051465">
    <property type="entry name" value="Cell_Envelope_Struct_Comp"/>
</dbReference>
<dbReference type="PROSITE" id="PS51272">
    <property type="entry name" value="SLH"/>
    <property type="match status" value="3"/>
</dbReference>
<dbReference type="PANTHER" id="PTHR43308:SF5">
    <property type="entry name" value="S-LAYER PROTEIN _ PEPTIDOGLYCAN ENDO-BETA-N-ACETYLGLUCOSAMINIDASE"/>
    <property type="match status" value="1"/>
</dbReference>
<keyword evidence="1" id="KW-0812">Transmembrane</keyword>
<organism evidence="3 4">
    <name type="scientific">Paenibacillus hemerocallicola</name>
    <dbReference type="NCBI Taxonomy" id="1172614"/>
    <lineage>
        <taxon>Bacteria</taxon>
        <taxon>Bacillati</taxon>
        <taxon>Bacillota</taxon>
        <taxon>Bacilli</taxon>
        <taxon>Bacillales</taxon>
        <taxon>Paenibacillaceae</taxon>
        <taxon>Paenibacillus</taxon>
    </lineage>
</organism>
<evidence type="ECO:0000256" key="1">
    <source>
        <dbReference type="SAM" id="Phobius"/>
    </source>
</evidence>
<feature type="domain" description="SLH" evidence="2">
    <location>
        <begin position="427"/>
        <end position="490"/>
    </location>
</feature>
<dbReference type="AlphaFoldDB" id="A0A5C4SXH4"/>
<accession>A0A5C4SXH4</accession>
<name>A0A5C4SXH4_9BACL</name>